<name>A0AA41ZJ73_9SPHN</name>
<dbReference type="InterPro" id="IPR009057">
    <property type="entry name" value="Homeodomain-like_sf"/>
</dbReference>
<keyword evidence="4" id="KW-0804">Transcription</keyword>
<dbReference type="EMBL" id="JANFAV010000015">
    <property type="protein sequence ID" value="MCW6536698.1"/>
    <property type="molecule type" value="Genomic_DNA"/>
</dbReference>
<dbReference type="PANTHER" id="PTHR30055">
    <property type="entry name" value="HTH-TYPE TRANSCRIPTIONAL REGULATOR RUTR"/>
    <property type="match status" value="1"/>
</dbReference>
<dbReference type="Pfam" id="PF13977">
    <property type="entry name" value="TetR_C_6"/>
    <property type="match status" value="1"/>
</dbReference>
<feature type="DNA-binding region" description="H-T-H motif" evidence="5">
    <location>
        <begin position="73"/>
        <end position="92"/>
    </location>
</feature>
<feature type="domain" description="HTH tetR-type" evidence="7">
    <location>
        <begin position="50"/>
        <end position="110"/>
    </location>
</feature>
<protein>
    <submittedName>
        <fullName evidence="8">TetR/AcrR family transcriptional regulator</fullName>
    </submittedName>
</protein>
<dbReference type="SUPFAM" id="SSF48498">
    <property type="entry name" value="Tetracyclin repressor-like, C-terminal domain"/>
    <property type="match status" value="1"/>
</dbReference>
<dbReference type="Proteomes" id="UP001165565">
    <property type="component" value="Unassembled WGS sequence"/>
</dbReference>
<keyword evidence="9" id="KW-1185">Reference proteome</keyword>
<dbReference type="PROSITE" id="PS50977">
    <property type="entry name" value="HTH_TETR_2"/>
    <property type="match status" value="1"/>
</dbReference>
<evidence type="ECO:0000313" key="8">
    <source>
        <dbReference type="EMBL" id="MCW6536698.1"/>
    </source>
</evidence>
<dbReference type="PRINTS" id="PR00455">
    <property type="entry name" value="HTHTETR"/>
</dbReference>
<dbReference type="PANTHER" id="PTHR30055:SF146">
    <property type="entry name" value="HTH-TYPE TRANSCRIPTIONAL DUAL REGULATOR CECR"/>
    <property type="match status" value="1"/>
</dbReference>
<dbReference type="GO" id="GO:0000976">
    <property type="term" value="F:transcription cis-regulatory region binding"/>
    <property type="evidence" value="ECO:0007669"/>
    <property type="project" value="TreeGrafter"/>
</dbReference>
<organism evidence="8 9">
    <name type="scientific">Sphingomonas lycopersici</name>
    <dbReference type="NCBI Taxonomy" id="2951807"/>
    <lineage>
        <taxon>Bacteria</taxon>
        <taxon>Pseudomonadati</taxon>
        <taxon>Pseudomonadota</taxon>
        <taxon>Alphaproteobacteria</taxon>
        <taxon>Sphingomonadales</taxon>
        <taxon>Sphingomonadaceae</taxon>
        <taxon>Sphingomonas</taxon>
    </lineage>
</organism>
<gene>
    <name evidence="8" type="ORF">NEE01_18115</name>
</gene>
<feature type="region of interest" description="Disordered" evidence="6">
    <location>
        <begin position="21"/>
        <end position="47"/>
    </location>
</feature>
<dbReference type="SUPFAM" id="SSF46689">
    <property type="entry name" value="Homeodomain-like"/>
    <property type="match status" value="1"/>
</dbReference>
<keyword evidence="1" id="KW-0678">Repressor</keyword>
<dbReference type="Gene3D" id="1.10.357.10">
    <property type="entry name" value="Tetracycline Repressor, domain 2"/>
    <property type="match status" value="1"/>
</dbReference>
<dbReference type="InterPro" id="IPR039538">
    <property type="entry name" value="BetI_C"/>
</dbReference>
<evidence type="ECO:0000256" key="2">
    <source>
        <dbReference type="ARBA" id="ARBA00023015"/>
    </source>
</evidence>
<evidence type="ECO:0000256" key="3">
    <source>
        <dbReference type="ARBA" id="ARBA00023125"/>
    </source>
</evidence>
<keyword evidence="2" id="KW-0805">Transcription regulation</keyword>
<dbReference type="Pfam" id="PF00440">
    <property type="entry name" value="TetR_N"/>
    <property type="match status" value="1"/>
</dbReference>
<comment type="caution">
    <text evidence="8">The sequence shown here is derived from an EMBL/GenBank/DDBJ whole genome shotgun (WGS) entry which is preliminary data.</text>
</comment>
<sequence length="238" mass="26635">MVFDIVTRSVKVPLMAARNNLKLKSAPRSPNNPGEMPAKRGRGRPAGDHAAKRAELVRVAIAVVAQEGFSGASLRKVAQRAGCTTGAVTYYFENKEAMVLAIVEGLWDEWDSYLAATEDDLKSGFERFLNWAKADESDPWLAGFQLIAHARLDPAFAAIYQRRYAHYRKTLARRLAKEQRRGKIRSDIPADLLADQLCAMADGWMIMFPIEPERFEAERMKALLDAMIVLVSPRGDKL</sequence>
<dbReference type="InterPro" id="IPR001647">
    <property type="entry name" value="HTH_TetR"/>
</dbReference>
<accession>A0AA41ZJ73</accession>
<reference evidence="8" key="1">
    <citation type="submission" date="2022-06" db="EMBL/GenBank/DDBJ databases">
        <title>Sphingomonas sp. nov. isolated from rhizosphere soil of tomato.</title>
        <authorList>
            <person name="Dong H."/>
            <person name="Gao R."/>
        </authorList>
    </citation>
    <scope>NUCLEOTIDE SEQUENCE</scope>
    <source>
        <strain evidence="8">MMSM24</strain>
    </source>
</reference>
<keyword evidence="3 5" id="KW-0238">DNA-binding</keyword>
<dbReference type="RefSeq" id="WP_265270364.1">
    <property type="nucleotide sequence ID" value="NZ_JANFAV010000015.1"/>
</dbReference>
<dbReference type="GO" id="GO:0003700">
    <property type="term" value="F:DNA-binding transcription factor activity"/>
    <property type="evidence" value="ECO:0007669"/>
    <property type="project" value="TreeGrafter"/>
</dbReference>
<evidence type="ECO:0000256" key="1">
    <source>
        <dbReference type="ARBA" id="ARBA00022491"/>
    </source>
</evidence>
<proteinExistence type="predicted"/>
<evidence type="ECO:0000256" key="6">
    <source>
        <dbReference type="SAM" id="MobiDB-lite"/>
    </source>
</evidence>
<evidence type="ECO:0000259" key="7">
    <source>
        <dbReference type="PROSITE" id="PS50977"/>
    </source>
</evidence>
<dbReference type="AlphaFoldDB" id="A0AA41ZJ73"/>
<evidence type="ECO:0000256" key="5">
    <source>
        <dbReference type="PROSITE-ProRule" id="PRU00335"/>
    </source>
</evidence>
<dbReference type="InterPro" id="IPR036271">
    <property type="entry name" value="Tet_transcr_reg_TetR-rel_C_sf"/>
</dbReference>
<evidence type="ECO:0000256" key="4">
    <source>
        <dbReference type="ARBA" id="ARBA00023163"/>
    </source>
</evidence>
<dbReference type="InterPro" id="IPR050109">
    <property type="entry name" value="HTH-type_TetR-like_transc_reg"/>
</dbReference>
<evidence type="ECO:0000313" key="9">
    <source>
        <dbReference type="Proteomes" id="UP001165565"/>
    </source>
</evidence>